<dbReference type="AlphaFoldDB" id="A3ILX9"/>
<evidence type="ECO:0000256" key="2">
    <source>
        <dbReference type="RuleBase" id="RU362080"/>
    </source>
</evidence>
<dbReference type="InterPro" id="IPR036165">
    <property type="entry name" value="YefM-like_sf"/>
</dbReference>
<dbReference type="EMBL" id="AAXW01000006">
    <property type="protein sequence ID" value="EAZ92435.1"/>
    <property type="molecule type" value="Genomic_DNA"/>
</dbReference>
<dbReference type="Pfam" id="PF02604">
    <property type="entry name" value="PhdYeFM_antitox"/>
    <property type="match status" value="1"/>
</dbReference>
<gene>
    <name evidence="3" type="ORF">CY0110_01879</name>
</gene>
<dbReference type="InterPro" id="IPR006442">
    <property type="entry name" value="Antitoxin_Phd/YefM"/>
</dbReference>
<comment type="similarity">
    <text evidence="1 2">Belongs to the phD/YefM antitoxin family.</text>
</comment>
<dbReference type="PANTHER" id="PTHR33713">
    <property type="entry name" value="ANTITOXIN YAFN-RELATED"/>
    <property type="match status" value="1"/>
</dbReference>
<comment type="caution">
    <text evidence="3">The sequence shown here is derived from an EMBL/GenBank/DDBJ whole genome shotgun (WGS) entry which is preliminary data.</text>
</comment>
<dbReference type="Proteomes" id="UP000003781">
    <property type="component" value="Unassembled WGS sequence"/>
</dbReference>
<protein>
    <recommendedName>
        <fullName evidence="2">Antitoxin</fullName>
    </recommendedName>
</protein>
<sequence length="87" mass="9937">MTKYINITEVQQKLLELSNDLNDEPLIITKEGKPIMTAISYEQFESLIETLSILSDEAFSQKLQESMTQVKEGKTISWESVKEKLGL</sequence>
<dbReference type="PANTHER" id="PTHR33713:SF6">
    <property type="entry name" value="ANTITOXIN YEFM"/>
    <property type="match status" value="1"/>
</dbReference>
<evidence type="ECO:0000313" key="3">
    <source>
        <dbReference type="EMBL" id="EAZ92435.1"/>
    </source>
</evidence>
<evidence type="ECO:0000256" key="1">
    <source>
        <dbReference type="ARBA" id="ARBA00009981"/>
    </source>
</evidence>
<dbReference type="eggNOG" id="COG2161">
    <property type="taxonomic scope" value="Bacteria"/>
</dbReference>
<dbReference type="OrthoDB" id="573439at2"/>
<comment type="function">
    <text evidence="2">Antitoxin component of a type II toxin-antitoxin (TA) system.</text>
</comment>
<evidence type="ECO:0000313" key="4">
    <source>
        <dbReference type="Proteomes" id="UP000003781"/>
    </source>
</evidence>
<keyword evidence="4" id="KW-1185">Reference proteome</keyword>
<name>A3ILX9_9CHRO</name>
<dbReference type="SUPFAM" id="SSF143120">
    <property type="entry name" value="YefM-like"/>
    <property type="match status" value="1"/>
</dbReference>
<dbReference type="InterPro" id="IPR051405">
    <property type="entry name" value="phD/YefM_antitoxin"/>
</dbReference>
<reference evidence="3 4" key="1">
    <citation type="submission" date="2007-03" db="EMBL/GenBank/DDBJ databases">
        <authorList>
            <person name="Stal L."/>
            <person name="Ferriera S."/>
            <person name="Johnson J."/>
            <person name="Kravitz S."/>
            <person name="Beeson K."/>
            <person name="Sutton G."/>
            <person name="Rogers Y.-H."/>
            <person name="Friedman R."/>
            <person name="Frazier M."/>
            <person name="Venter J.C."/>
        </authorList>
    </citation>
    <scope>NUCLEOTIDE SEQUENCE [LARGE SCALE GENOMIC DNA]</scope>
    <source>
        <strain evidence="3 4">CCY0110</strain>
    </source>
</reference>
<accession>A3ILX9</accession>
<dbReference type="Gene3D" id="3.40.1620.10">
    <property type="entry name" value="YefM-like domain"/>
    <property type="match status" value="1"/>
</dbReference>
<organism evidence="3 4">
    <name type="scientific">Crocosphaera chwakensis CCY0110</name>
    <dbReference type="NCBI Taxonomy" id="391612"/>
    <lineage>
        <taxon>Bacteria</taxon>
        <taxon>Bacillati</taxon>
        <taxon>Cyanobacteriota</taxon>
        <taxon>Cyanophyceae</taxon>
        <taxon>Oscillatoriophycideae</taxon>
        <taxon>Chroococcales</taxon>
        <taxon>Aphanothecaceae</taxon>
        <taxon>Crocosphaera</taxon>
        <taxon>Crocosphaera chwakensis</taxon>
    </lineage>
</organism>
<proteinExistence type="inferred from homology"/>
<dbReference type="RefSeq" id="WP_008274354.1">
    <property type="nucleotide sequence ID" value="NZ_AAXW01000006.1"/>
</dbReference>